<dbReference type="HAMAP" id="MF_00456">
    <property type="entry name" value="ProB"/>
    <property type="match status" value="1"/>
</dbReference>
<dbReference type="EC" id="2.7.2.11" evidence="1"/>
<feature type="binding site" evidence="1">
    <location>
        <begin position="177"/>
        <end position="178"/>
    </location>
    <ligand>
        <name>ATP</name>
        <dbReference type="ChEBI" id="CHEBI:30616"/>
    </ligand>
</feature>
<accession>A0A1Q2D581</accession>
<feature type="binding site" evidence="1">
    <location>
        <position position="14"/>
    </location>
    <ligand>
        <name>ATP</name>
        <dbReference type="ChEBI" id="CHEBI:30616"/>
    </ligand>
</feature>
<dbReference type="Proteomes" id="UP000188246">
    <property type="component" value="Chromosome"/>
</dbReference>
<dbReference type="Gene3D" id="3.40.1160.10">
    <property type="entry name" value="Acetylglutamate kinase-like"/>
    <property type="match status" value="1"/>
</dbReference>
<dbReference type="EMBL" id="CP019609">
    <property type="protein sequence ID" value="AQP53560.1"/>
    <property type="molecule type" value="Genomic_DNA"/>
</dbReference>
<dbReference type="FunFam" id="3.40.1160.10:FF:000018">
    <property type="entry name" value="Glutamate 5-kinase"/>
    <property type="match status" value="1"/>
</dbReference>
<dbReference type="UniPathway" id="UPA00098">
    <property type="reaction ID" value="UER00359"/>
</dbReference>
<keyword evidence="1" id="KW-0963">Cytoplasm</keyword>
<dbReference type="GO" id="GO:0005829">
    <property type="term" value="C:cytosol"/>
    <property type="evidence" value="ECO:0007669"/>
    <property type="project" value="TreeGrafter"/>
</dbReference>
<dbReference type="SUPFAM" id="SSF53633">
    <property type="entry name" value="Carbamate kinase-like"/>
    <property type="match status" value="1"/>
</dbReference>
<evidence type="ECO:0000313" key="2">
    <source>
        <dbReference type="EMBL" id="AQP53560.1"/>
    </source>
</evidence>
<keyword evidence="1" id="KW-0067">ATP-binding</keyword>
<feature type="binding site" evidence="1">
    <location>
        <position position="141"/>
    </location>
    <ligand>
        <name>substrate</name>
    </ligand>
</feature>
<dbReference type="CDD" id="cd04242">
    <property type="entry name" value="AAK_G5K_ProB"/>
    <property type="match status" value="1"/>
</dbReference>
<dbReference type="Pfam" id="PF00696">
    <property type="entry name" value="AA_kinase"/>
    <property type="match status" value="1"/>
</dbReference>
<organism evidence="2 3">
    <name type="scientific">Vagococcus penaei</name>
    <dbReference type="NCBI Taxonomy" id="633807"/>
    <lineage>
        <taxon>Bacteria</taxon>
        <taxon>Bacillati</taxon>
        <taxon>Bacillota</taxon>
        <taxon>Bacilli</taxon>
        <taxon>Lactobacillales</taxon>
        <taxon>Enterococcaceae</taxon>
        <taxon>Vagococcus</taxon>
    </lineage>
</organism>
<reference evidence="2 3" key="1">
    <citation type="journal article" date="2010" name="Int. J. Syst. Evol. Microbiol.">
        <title>Vagococcus penaei sp. nov., isolated from spoilage microbiota of cooked shrimp (Penaeus vannamei).</title>
        <authorList>
            <person name="Jaffres E."/>
            <person name="Prevost H."/>
            <person name="Rossero A."/>
            <person name="Joffraud J.J."/>
            <person name="Dousset X."/>
        </authorList>
    </citation>
    <scope>NUCLEOTIDE SEQUENCE [LARGE SCALE GENOMIC DNA]</scope>
    <source>
        <strain evidence="2 3">CD276</strain>
    </source>
</reference>
<dbReference type="KEGG" id="vpi:BW732_04485"/>
<dbReference type="PROSITE" id="PS00902">
    <property type="entry name" value="GLUTAMATE_5_KINASE"/>
    <property type="match status" value="1"/>
</dbReference>
<evidence type="ECO:0000256" key="1">
    <source>
        <dbReference type="HAMAP-Rule" id="MF_00456"/>
    </source>
</evidence>
<keyword evidence="1" id="KW-0808">Transferase</keyword>
<keyword evidence="3" id="KW-1185">Reference proteome</keyword>
<comment type="catalytic activity">
    <reaction evidence="1">
        <text>L-glutamate + ATP = L-glutamyl 5-phosphate + ADP</text>
        <dbReference type="Rhea" id="RHEA:14877"/>
        <dbReference type="ChEBI" id="CHEBI:29985"/>
        <dbReference type="ChEBI" id="CHEBI:30616"/>
        <dbReference type="ChEBI" id="CHEBI:58274"/>
        <dbReference type="ChEBI" id="CHEBI:456216"/>
        <dbReference type="EC" id="2.7.2.11"/>
    </reaction>
</comment>
<dbReference type="GO" id="GO:0005524">
    <property type="term" value="F:ATP binding"/>
    <property type="evidence" value="ECO:0007669"/>
    <property type="project" value="UniProtKB-KW"/>
</dbReference>
<keyword evidence="1 2" id="KW-0418">Kinase</keyword>
<dbReference type="InterPro" id="IPR001048">
    <property type="entry name" value="Asp/Glu/Uridylate_kinase"/>
</dbReference>
<dbReference type="AlphaFoldDB" id="A0A1Q2D581"/>
<name>A0A1Q2D581_9ENTE</name>
<dbReference type="InterPro" id="IPR011529">
    <property type="entry name" value="Glu_5kinase"/>
</dbReference>
<comment type="similarity">
    <text evidence="1">Belongs to the glutamate 5-kinase family.</text>
</comment>
<proteinExistence type="inferred from homology"/>
<dbReference type="PIRSF" id="PIRSF000729">
    <property type="entry name" value="GK"/>
    <property type="match status" value="1"/>
</dbReference>
<dbReference type="PANTHER" id="PTHR43654:SF1">
    <property type="entry name" value="ISOPENTENYL PHOSPHATE KINASE"/>
    <property type="match status" value="1"/>
</dbReference>
<comment type="pathway">
    <text evidence="1">Amino-acid biosynthesis; L-proline biosynthesis; L-glutamate 5-semialdehyde from L-glutamate: step 1/2.</text>
</comment>
<dbReference type="InterPro" id="IPR001057">
    <property type="entry name" value="Glu/AcGlu_kinase"/>
</dbReference>
<keyword evidence="1" id="KW-0547">Nucleotide-binding</keyword>
<dbReference type="GO" id="GO:0004349">
    <property type="term" value="F:glutamate 5-kinase activity"/>
    <property type="evidence" value="ECO:0007669"/>
    <property type="project" value="UniProtKB-UniRule"/>
</dbReference>
<dbReference type="RefSeq" id="WP_077275649.1">
    <property type="nucleotide sequence ID" value="NZ_CP019609.1"/>
</dbReference>
<dbReference type="PANTHER" id="PTHR43654">
    <property type="entry name" value="GLUTAMATE 5-KINASE"/>
    <property type="match status" value="1"/>
</dbReference>
<evidence type="ECO:0000313" key="3">
    <source>
        <dbReference type="Proteomes" id="UP000188246"/>
    </source>
</evidence>
<dbReference type="InterPro" id="IPR005715">
    <property type="entry name" value="Glu_5kinase/COase_Synthase"/>
</dbReference>
<dbReference type="InterPro" id="IPR019797">
    <property type="entry name" value="Glutamate_5-kinase_CS"/>
</dbReference>
<keyword evidence="1" id="KW-0028">Amino-acid biosynthesis</keyword>
<feature type="binding site" evidence="1">
    <location>
        <position position="54"/>
    </location>
    <ligand>
        <name>substrate</name>
    </ligand>
</feature>
<keyword evidence="1" id="KW-0641">Proline biosynthesis</keyword>
<feature type="binding site" evidence="1">
    <location>
        <begin position="219"/>
        <end position="225"/>
    </location>
    <ligand>
        <name>ATP</name>
        <dbReference type="ChEBI" id="CHEBI:30616"/>
    </ligand>
</feature>
<protein>
    <recommendedName>
        <fullName evidence="1">Glutamate 5-kinase</fullName>
        <ecNumber evidence="1">2.7.2.11</ecNumber>
    </recommendedName>
    <alternativeName>
        <fullName evidence="1">Gamma-glutamyl kinase</fullName>
        <shortName evidence="1">GK</shortName>
    </alternativeName>
</protein>
<dbReference type="InterPro" id="IPR041739">
    <property type="entry name" value="G5K_ProB"/>
</dbReference>
<dbReference type="NCBIfam" id="TIGR01027">
    <property type="entry name" value="proB"/>
    <property type="match status" value="1"/>
</dbReference>
<dbReference type="STRING" id="633807.BW732_04485"/>
<comment type="subcellular location">
    <subcellularLocation>
        <location evidence="1">Cytoplasm</location>
    </subcellularLocation>
</comment>
<dbReference type="PRINTS" id="PR00474">
    <property type="entry name" value="GLU5KINASE"/>
</dbReference>
<gene>
    <name evidence="1" type="primary">proB</name>
    <name evidence="2" type="ORF">BW732_04485</name>
</gene>
<dbReference type="GO" id="GO:0055129">
    <property type="term" value="P:L-proline biosynthetic process"/>
    <property type="evidence" value="ECO:0007669"/>
    <property type="project" value="UniProtKB-UniRule"/>
</dbReference>
<dbReference type="InterPro" id="IPR036393">
    <property type="entry name" value="AceGlu_kinase-like_sf"/>
</dbReference>
<sequence length="268" mass="28955">MSRHFSTLKRLIIKVGTSSLMLPNGKMNLTSIDQLAFTLSALVNQGYEVILVSSGAVGAGIQRLGWERRPKTISEQQAVAAIGQAELIKIYSQRFNHYNQQTAQVLLTRDIVDYPESRKNVVNTFNSLLELGVVPIVNENDSVAVDELDHQTKFGDNDKLSAIVAGLTDADLLIMLSDIDGFYSSNPNLSPDATLYSEITAITPELEAAAGGKGSDFGTGGMSSKLDAAKIIFSHQQQMILANGQNPTIILDIIAGKTIGTHFVLPNH</sequence>
<feature type="binding site" evidence="1">
    <location>
        <position position="157"/>
    </location>
    <ligand>
        <name>substrate</name>
    </ligand>
</feature>
<comment type="function">
    <text evidence="1">Catalyzes the transfer of a phosphate group to glutamate to form L-glutamate 5-phosphate.</text>
</comment>